<dbReference type="Proteomes" id="UP001597512">
    <property type="component" value="Unassembled WGS sequence"/>
</dbReference>
<dbReference type="Gene3D" id="2.40.30.170">
    <property type="match status" value="1"/>
</dbReference>
<dbReference type="InterPro" id="IPR058792">
    <property type="entry name" value="Beta-barrel_RND_2"/>
</dbReference>
<feature type="domain" description="YknX-like C-terminal permuted SH3-like" evidence="4">
    <location>
        <begin position="293"/>
        <end position="358"/>
    </location>
</feature>
<feature type="chain" id="PRO_5046873869" evidence="2">
    <location>
        <begin position="32"/>
        <end position="361"/>
    </location>
</feature>
<evidence type="ECO:0000313" key="6">
    <source>
        <dbReference type="Proteomes" id="UP001597512"/>
    </source>
</evidence>
<organism evidence="5 6">
    <name type="scientific">Spirosoma flavum</name>
    <dbReference type="NCBI Taxonomy" id="2048557"/>
    <lineage>
        <taxon>Bacteria</taxon>
        <taxon>Pseudomonadati</taxon>
        <taxon>Bacteroidota</taxon>
        <taxon>Cytophagia</taxon>
        <taxon>Cytophagales</taxon>
        <taxon>Cytophagaceae</taxon>
        <taxon>Spirosoma</taxon>
    </lineage>
</organism>
<dbReference type="SUPFAM" id="SSF111369">
    <property type="entry name" value="HlyD-like secretion proteins"/>
    <property type="match status" value="1"/>
</dbReference>
<keyword evidence="2" id="KW-0732">Signal</keyword>
<name>A0ABW6ATW6_9BACT</name>
<evidence type="ECO:0000256" key="1">
    <source>
        <dbReference type="ARBA" id="ARBA00009477"/>
    </source>
</evidence>
<reference evidence="6" key="1">
    <citation type="journal article" date="2019" name="Int. J. Syst. Evol. Microbiol.">
        <title>The Global Catalogue of Microorganisms (GCM) 10K type strain sequencing project: providing services to taxonomists for standard genome sequencing and annotation.</title>
        <authorList>
            <consortium name="The Broad Institute Genomics Platform"/>
            <consortium name="The Broad Institute Genome Sequencing Center for Infectious Disease"/>
            <person name="Wu L."/>
            <person name="Ma J."/>
        </authorList>
    </citation>
    <scope>NUCLEOTIDE SEQUENCE [LARGE SCALE GENOMIC DNA]</scope>
    <source>
        <strain evidence="6">KCTC 52490</strain>
    </source>
</reference>
<evidence type="ECO:0000259" key="3">
    <source>
        <dbReference type="Pfam" id="PF25954"/>
    </source>
</evidence>
<accession>A0ABW6ATW6</accession>
<evidence type="ECO:0000259" key="4">
    <source>
        <dbReference type="Pfam" id="PF25989"/>
    </source>
</evidence>
<protein>
    <submittedName>
        <fullName evidence="5">Efflux RND transporter periplasmic adaptor subunit</fullName>
    </submittedName>
</protein>
<dbReference type="InterPro" id="IPR006143">
    <property type="entry name" value="RND_pump_MFP"/>
</dbReference>
<comment type="similarity">
    <text evidence="1">Belongs to the membrane fusion protein (MFP) (TC 8.A.1) family.</text>
</comment>
<dbReference type="PANTHER" id="PTHR30469">
    <property type="entry name" value="MULTIDRUG RESISTANCE PROTEIN MDTA"/>
    <property type="match status" value="1"/>
</dbReference>
<dbReference type="Pfam" id="PF25989">
    <property type="entry name" value="YknX_C"/>
    <property type="match status" value="1"/>
</dbReference>
<feature type="domain" description="CusB-like beta-barrel" evidence="3">
    <location>
        <begin position="213"/>
        <end position="284"/>
    </location>
</feature>
<dbReference type="RefSeq" id="WP_381508130.1">
    <property type="nucleotide sequence ID" value="NZ_JBHUOM010000043.1"/>
</dbReference>
<dbReference type="NCBIfam" id="TIGR01730">
    <property type="entry name" value="RND_mfp"/>
    <property type="match status" value="1"/>
</dbReference>
<proteinExistence type="inferred from homology"/>
<keyword evidence="6" id="KW-1185">Reference proteome</keyword>
<evidence type="ECO:0000256" key="2">
    <source>
        <dbReference type="SAM" id="SignalP"/>
    </source>
</evidence>
<dbReference type="Gene3D" id="2.40.50.100">
    <property type="match status" value="1"/>
</dbReference>
<gene>
    <name evidence="5" type="ORF">ACFS25_28555</name>
</gene>
<comment type="caution">
    <text evidence="5">The sequence shown here is derived from an EMBL/GenBank/DDBJ whole genome shotgun (WGS) entry which is preliminary data.</text>
</comment>
<sequence length="361" mass="39049">MTQTTLFVLITLALCRLLSACGPATSTASLADSMVMNRPAAAQNVVVRCQPARSGTFWLRSLSNGVVRAPAQSRLSFRIGGTIREIAVRTGQPVAAGQVMARLDDRDQLINLRVAQDQLTEAKVQLRALIAEYNGEDIDTMSVKQPNARAFILTKSGYYKAQTALMQARQQLDYTILRAPYAGVVANLTARPYNFITSFEPFCTLLSRAGLLVEFSVLETELPAVRVGLPVQVKPVALSGRSYGGQVAEINPLVNAQGLVLVKSRINHPDAALFEGMNARVVIERRVPGQVIIPKEAVVERSGRKVVFTAENGLAKWHYVTVAHENDTEVAISEGLRAGEPVIVSGQLNLGHGAPVTVEQP</sequence>
<dbReference type="Pfam" id="PF25954">
    <property type="entry name" value="Beta-barrel_RND_2"/>
    <property type="match status" value="1"/>
</dbReference>
<dbReference type="InterPro" id="IPR058637">
    <property type="entry name" value="YknX-like_C"/>
</dbReference>
<dbReference type="PANTHER" id="PTHR30469:SF15">
    <property type="entry name" value="HLYD FAMILY OF SECRETION PROTEINS"/>
    <property type="match status" value="1"/>
</dbReference>
<evidence type="ECO:0000313" key="5">
    <source>
        <dbReference type="EMBL" id="MFD2937753.1"/>
    </source>
</evidence>
<feature type="signal peptide" evidence="2">
    <location>
        <begin position="1"/>
        <end position="31"/>
    </location>
</feature>
<dbReference type="EMBL" id="JBHUOM010000043">
    <property type="protein sequence ID" value="MFD2937753.1"/>
    <property type="molecule type" value="Genomic_DNA"/>
</dbReference>
<dbReference type="Gene3D" id="2.40.420.20">
    <property type="match status" value="1"/>
</dbReference>